<keyword evidence="10" id="KW-1185">Reference proteome</keyword>
<keyword evidence="4" id="KW-0805">Transcription regulation</keyword>
<keyword evidence="3" id="KW-0378">Hydrolase</keyword>
<proteinExistence type="inferred from homology"/>
<protein>
    <recommendedName>
        <fullName evidence="8">RWP-RK domain-containing protein</fullName>
    </recommendedName>
</protein>
<gene>
    <name evidence="9" type="ORF">F0562_030738</name>
</gene>
<dbReference type="SUPFAM" id="SSF54001">
    <property type="entry name" value="Cysteine proteinases"/>
    <property type="match status" value="1"/>
</dbReference>
<name>A0A5J5AZP2_9ASTE</name>
<evidence type="ECO:0000313" key="9">
    <source>
        <dbReference type="EMBL" id="KAA8535760.1"/>
    </source>
</evidence>
<evidence type="ECO:0000256" key="4">
    <source>
        <dbReference type="ARBA" id="ARBA00023015"/>
    </source>
</evidence>
<dbReference type="InterPro" id="IPR003653">
    <property type="entry name" value="Peptidase_C48_C"/>
</dbReference>
<evidence type="ECO:0000259" key="8">
    <source>
        <dbReference type="PROSITE" id="PS51519"/>
    </source>
</evidence>
<comment type="similarity">
    <text evidence="1">Belongs to the peptidase C48 family.</text>
</comment>
<reference evidence="9 10" key="1">
    <citation type="submission" date="2019-09" db="EMBL/GenBank/DDBJ databases">
        <title>A chromosome-level genome assembly of the Chinese tupelo Nyssa sinensis.</title>
        <authorList>
            <person name="Yang X."/>
            <person name="Kang M."/>
            <person name="Yang Y."/>
            <person name="Xiong H."/>
            <person name="Wang M."/>
            <person name="Zhang Z."/>
            <person name="Wang Z."/>
            <person name="Wu H."/>
            <person name="Ma T."/>
            <person name="Liu J."/>
            <person name="Xi Z."/>
        </authorList>
    </citation>
    <scope>NUCLEOTIDE SEQUENCE [LARGE SCALE GENOMIC DNA]</scope>
    <source>
        <strain evidence="9">J267</strain>
        <tissue evidence="9">Leaf</tissue>
    </source>
</reference>
<dbReference type="Proteomes" id="UP000325577">
    <property type="component" value="Linkage Group LG17"/>
</dbReference>
<organism evidence="9 10">
    <name type="scientific">Nyssa sinensis</name>
    <dbReference type="NCBI Taxonomy" id="561372"/>
    <lineage>
        <taxon>Eukaryota</taxon>
        <taxon>Viridiplantae</taxon>
        <taxon>Streptophyta</taxon>
        <taxon>Embryophyta</taxon>
        <taxon>Tracheophyta</taxon>
        <taxon>Spermatophyta</taxon>
        <taxon>Magnoliopsida</taxon>
        <taxon>eudicotyledons</taxon>
        <taxon>Gunneridae</taxon>
        <taxon>Pentapetalae</taxon>
        <taxon>asterids</taxon>
        <taxon>Cornales</taxon>
        <taxon>Nyssaceae</taxon>
        <taxon>Nyssa</taxon>
    </lineage>
</organism>
<feature type="domain" description="RWP-RK" evidence="8">
    <location>
        <begin position="112"/>
        <end position="194"/>
    </location>
</feature>
<dbReference type="InterPro" id="IPR045012">
    <property type="entry name" value="NLP"/>
</dbReference>
<evidence type="ECO:0000256" key="2">
    <source>
        <dbReference type="ARBA" id="ARBA00022670"/>
    </source>
</evidence>
<dbReference type="InterPro" id="IPR038765">
    <property type="entry name" value="Papain-like_cys_pep_sf"/>
</dbReference>
<evidence type="ECO:0000256" key="7">
    <source>
        <dbReference type="ARBA" id="ARBA00023242"/>
    </source>
</evidence>
<keyword evidence="7" id="KW-0539">Nucleus</keyword>
<keyword evidence="2" id="KW-0645">Protease</keyword>
<evidence type="ECO:0000256" key="3">
    <source>
        <dbReference type="ARBA" id="ARBA00022801"/>
    </source>
</evidence>
<evidence type="ECO:0000256" key="1">
    <source>
        <dbReference type="ARBA" id="ARBA00005234"/>
    </source>
</evidence>
<dbReference type="PROSITE" id="PS51519">
    <property type="entry name" value="RWP_RK"/>
    <property type="match status" value="1"/>
</dbReference>
<dbReference type="GO" id="GO:0008234">
    <property type="term" value="F:cysteine-type peptidase activity"/>
    <property type="evidence" value="ECO:0007669"/>
    <property type="project" value="InterPro"/>
</dbReference>
<accession>A0A5J5AZP2</accession>
<evidence type="ECO:0000313" key="10">
    <source>
        <dbReference type="Proteomes" id="UP000325577"/>
    </source>
</evidence>
<dbReference type="GO" id="GO:0003700">
    <property type="term" value="F:DNA-binding transcription factor activity"/>
    <property type="evidence" value="ECO:0007669"/>
    <property type="project" value="InterPro"/>
</dbReference>
<dbReference type="Gene3D" id="3.40.395.10">
    <property type="entry name" value="Adenoviral Proteinase, Chain A"/>
    <property type="match status" value="1"/>
</dbReference>
<dbReference type="Pfam" id="PF02902">
    <property type="entry name" value="Peptidase_C48"/>
    <property type="match status" value="1"/>
</dbReference>
<dbReference type="GO" id="GO:0003677">
    <property type="term" value="F:DNA binding"/>
    <property type="evidence" value="ECO:0007669"/>
    <property type="project" value="UniProtKB-KW"/>
</dbReference>
<dbReference type="Pfam" id="PF02042">
    <property type="entry name" value="RWP-RK"/>
    <property type="match status" value="1"/>
</dbReference>
<dbReference type="InterPro" id="IPR003035">
    <property type="entry name" value="RWP-RK_dom"/>
</dbReference>
<evidence type="ECO:0000256" key="6">
    <source>
        <dbReference type="ARBA" id="ARBA00023163"/>
    </source>
</evidence>
<dbReference type="AlphaFoldDB" id="A0A5J5AZP2"/>
<dbReference type="PANTHER" id="PTHR32002:SF35">
    <property type="entry name" value="PROTEIN NLP6"/>
    <property type="match status" value="1"/>
</dbReference>
<dbReference type="OrthoDB" id="1694156at2759"/>
<sequence>MNGELRLQVQWTMQKLCRDMSLPNLLFVMDFNPRSNEGSVASTSHDIYSERILRYAVVLDSSVDGELCLKVKLMQIPRHDVFPPFNPRSNEGIVDTRSQNCTVISLSKETNTRKISDNRCRNKQYSISLDAIEALRSGRMKDAMMKFGISKSTLKRICRELGISNWKRPKEKKDDCSVTKQTLAIKSAQGTQDPTVINPSISTPQVLGVAVNLSLSDSARLNPPPFISVSCNAGEYLKQTARGKPKEIGVFISELYTPLPVGDLPGSSVLIEALVSAARNVQATLVDQLLSMDPFHPRAMVQEANPVLKFLENCSINVVAFREAIKNYIVTSYEFVLTQGDQSAGFSAVLEEACLRVESLTLKRSNLNDCVLESKSGLESTSLEIEHCETQLVDLRSRHQKERLALGEIERNLDCTTQELFDAKKSLDDLSDHRKMLEKVVDNARNELRFSECGKEHPQCTTSLISRIATSSHLPYSEERPFLFLPNPLSSHLPSLKIKVSPYKMKHASSLQHSLLFSSTEESSPSWIKTRVTDETNPSRFFCSPGEGGVRYKKAKAEKNVTKEIEPETKKYIFNIWSINQLEKINIKDYIFDEEKDPREVLVEIYIQHVNCSSMLTFKPGKWIDADIINTIVGKLTLEQMKLYPNMEMQSWYLPTYFSQTILTGNFELQDLADSYFGPHRYMGKLSACEKVYIPFNTGNNHWLLCIVNFRCKCINILDPLPTKALNQQREEEVRTLANIL</sequence>
<dbReference type="EMBL" id="CM018040">
    <property type="protein sequence ID" value="KAA8535760.1"/>
    <property type="molecule type" value="Genomic_DNA"/>
</dbReference>
<keyword evidence="6" id="KW-0804">Transcription</keyword>
<keyword evidence="5" id="KW-0238">DNA-binding</keyword>
<dbReference type="PANTHER" id="PTHR32002">
    <property type="entry name" value="PROTEIN NLP8"/>
    <property type="match status" value="1"/>
</dbReference>
<evidence type="ECO:0000256" key="5">
    <source>
        <dbReference type="ARBA" id="ARBA00023125"/>
    </source>
</evidence>
<dbReference type="GO" id="GO:0006508">
    <property type="term" value="P:proteolysis"/>
    <property type="evidence" value="ECO:0007669"/>
    <property type="project" value="UniProtKB-KW"/>
</dbReference>